<reference evidence="11 12" key="1">
    <citation type="submission" date="2010-01" db="EMBL/GenBank/DDBJ databases">
        <title>The complete genome of Thermobispora bispora DSM 43833.</title>
        <authorList>
            <consortium name="US DOE Joint Genome Institute (JGI-PGF)"/>
            <person name="Lucas S."/>
            <person name="Copeland A."/>
            <person name="Lapidus A."/>
            <person name="Glavina del Rio T."/>
            <person name="Dalin E."/>
            <person name="Tice H."/>
            <person name="Bruce D."/>
            <person name="Goodwin L."/>
            <person name="Pitluck S."/>
            <person name="Kyrpides N."/>
            <person name="Mavromatis K."/>
            <person name="Ivanova N."/>
            <person name="Mikhailova N."/>
            <person name="Chertkov O."/>
            <person name="Brettin T."/>
            <person name="Detter J.C."/>
            <person name="Han C."/>
            <person name="Larimer F."/>
            <person name="Land M."/>
            <person name="Hauser L."/>
            <person name="Markowitz V."/>
            <person name="Cheng J.-F."/>
            <person name="Hugenholtz P."/>
            <person name="Woyke T."/>
            <person name="Wu D."/>
            <person name="Jando M."/>
            <person name="Schneider S."/>
            <person name="Klenk H.-P."/>
            <person name="Eisen J.A."/>
        </authorList>
    </citation>
    <scope>NUCLEOTIDE SEQUENCE [LARGE SCALE GENOMIC DNA]</scope>
    <source>
        <strain evidence="12">ATCC 19993 / DSM 43833 / CBS 139.67 / JCM 10125 / KCTC 9307 / NBRC 14880 / R51</strain>
    </source>
</reference>
<dbReference type="EMBL" id="CP001874">
    <property type="protein sequence ID" value="ADG87059.1"/>
    <property type="molecule type" value="Genomic_DNA"/>
</dbReference>
<dbReference type="InterPro" id="IPR010065">
    <property type="entry name" value="AA_ABC_transptr_permease_3TM"/>
</dbReference>
<feature type="transmembrane region" description="Helical" evidence="8">
    <location>
        <begin position="184"/>
        <end position="202"/>
    </location>
</feature>
<dbReference type="Gene3D" id="1.10.3720.10">
    <property type="entry name" value="MetI-like"/>
    <property type="match status" value="1"/>
</dbReference>
<dbReference type="AlphaFoldDB" id="D6Y3N0"/>
<evidence type="ECO:0000256" key="9">
    <source>
        <dbReference type="SAM" id="MobiDB-lite"/>
    </source>
</evidence>
<evidence type="ECO:0000256" key="2">
    <source>
        <dbReference type="ARBA" id="ARBA00022448"/>
    </source>
</evidence>
<dbReference type="GO" id="GO:0006865">
    <property type="term" value="P:amino acid transport"/>
    <property type="evidence" value="ECO:0007669"/>
    <property type="project" value="UniProtKB-KW"/>
</dbReference>
<dbReference type="PANTHER" id="PTHR30614:SF0">
    <property type="entry name" value="L-CYSTINE TRANSPORT SYSTEM PERMEASE PROTEIN TCYL"/>
    <property type="match status" value="1"/>
</dbReference>
<evidence type="ECO:0000256" key="1">
    <source>
        <dbReference type="ARBA" id="ARBA00004651"/>
    </source>
</evidence>
<dbReference type="GO" id="GO:0043190">
    <property type="term" value="C:ATP-binding cassette (ABC) transporter complex"/>
    <property type="evidence" value="ECO:0007669"/>
    <property type="project" value="InterPro"/>
</dbReference>
<evidence type="ECO:0000256" key="4">
    <source>
        <dbReference type="ARBA" id="ARBA00022692"/>
    </source>
</evidence>
<sequence length="277" mass="29931">MSSVTEQQQALRPRGGLSPRKKQRISRGIQYAVLVIVVVVLAAIADWPAISQSFLNMDVAREGLPELFTVALKNTVIYTITGYAFGFVLGLVLALMRLSSVGPYRWIAATYIEIFRGLPALVIFLMIINLPLAFPGFRLPGDVYGQAALGLGLVSAAYMAETFRAGLQAVPKGQMEAARSLGMPYMRAMVSIIIPQAVRIVIPPLTNELVLLFKDSSLVLFLGVTASQAELAKFGNDEAATFANPTPIFVAGVTYLLITVPLGYLARRLEARQGGGR</sequence>
<feature type="transmembrane region" description="Helical" evidence="8">
    <location>
        <begin position="117"/>
        <end position="137"/>
    </location>
</feature>
<evidence type="ECO:0000256" key="7">
    <source>
        <dbReference type="ARBA" id="ARBA00023136"/>
    </source>
</evidence>
<dbReference type="PANTHER" id="PTHR30614">
    <property type="entry name" value="MEMBRANE COMPONENT OF AMINO ACID ABC TRANSPORTER"/>
    <property type="match status" value="1"/>
</dbReference>
<dbReference type="RefSeq" id="WP_013130592.1">
    <property type="nucleotide sequence ID" value="NC_014165.1"/>
</dbReference>
<dbReference type="InterPro" id="IPR035906">
    <property type="entry name" value="MetI-like_sf"/>
</dbReference>
<dbReference type="InterPro" id="IPR043429">
    <property type="entry name" value="ArtM/GltK/GlnP/TcyL/YhdX-like"/>
</dbReference>
<keyword evidence="5" id="KW-0029">Amino-acid transport</keyword>
<dbReference type="eggNOG" id="COG0765">
    <property type="taxonomic scope" value="Bacteria"/>
</dbReference>
<dbReference type="SUPFAM" id="SSF161098">
    <property type="entry name" value="MetI-like"/>
    <property type="match status" value="1"/>
</dbReference>
<protein>
    <submittedName>
        <fullName evidence="11">Polar amino acid ABC transporter, inner membrane subunit</fullName>
    </submittedName>
</protein>
<gene>
    <name evidence="11" type="ordered locus">Tbis_0328</name>
</gene>
<dbReference type="Proteomes" id="UP000006640">
    <property type="component" value="Chromosome"/>
</dbReference>
<keyword evidence="7 8" id="KW-0472">Membrane</keyword>
<comment type="similarity">
    <text evidence="8">Belongs to the binding-protein-dependent transport system permease family.</text>
</comment>
<name>D6Y3N0_THEBD</name>
<keyword evidence="2 8" id="KW-0813">Transport</keyword>
<feature type="transmembrane region" description="Helical" evidence="8">
    <location>
        <begin position="248"/>
        <end position="267"/>
    </location>
</feature>
<proteinExistence type="inferred from homology"/>
<dbReference type="STRING" id="469371.Tbis_0328"/>
<dbReference type="PROSITE" id="PS50928">
    <property type="entry name" value="ABC_TM1"/>
    <property type="match status" value="1"/>
</dbReference>
<dbReference type="NCBIfam" id="TIGR01726">
    <property type="entry name" value="HEQRo_perm_3TM"/>
    <property type="match status" value="1"/>
</dbReference>
<feature type="region of interest" description="Disordered" evidence="9">
    <location>
        <begin position="1"/>
        <end position="20"/>
    </location>
</feature>
<dbReference type="CDD" id="cd06261">
    <property type="entry name" value="TM_PBP2"/>
    <property type="match status" value="1"/>
</dbReference>
<feature type="domain" description="ABC transmembrane type-1" evidence="10">
    <location>
        <begin position="72"/>
        <end position="266"/>
    </location>
</feature>
<evidence type="ECO:0000256" key="5">
    <source>
        <dbReference type="ARBA" id="ARBA00022970"/>
    </source>
</evidence>
<feature type="compositionally biased region" description="Polar residues" evidence="9">
    <location>
        <begin position="1"/>
        <end position="10"/>
    </location>
</feature>
<organism evidence="11 12">
    <name type="scientific">Thermobispora bispora (strain ATCC 19993 / DSM 43833 / CBS 139.67 / JCM 10125 / KCTC 9307 / NBRC 14880 / R51)</name>
    <dbReference type="NCBI Taxonomy" id="469371"/>
    <lineage>
        <taxon>Bacteria</taxon>
        <taxon>Bacillati</taxon>
        <taxon>Actinomycetota</taxon>
        <taxon>Actinomycetes</taxon>
        <taxon>Streptosporangiales</taxon>
        <taxon>Streptosporangiaceae</taxon>
        <taxon>Thermobispora</taxon>
    </lineage>
</organism>
<evidence type="ECO:0000256" key="3">
    <source>
        <dbReference type="ARBA" id="ARBA00022475"/>
    </source>
</evidence>
<evidence type="ECO:0000259" key="10">
    <source>
        <dbReference type="PROSITE" id="PS50928"/>
    </source>
</evidence>
<dbReference type="KEGG" id="tbi:Tbis_0328"/>
<feature type="transmembrane region" description="Helical" evidence="8">
    <location>
        <begin position="143"/>
        <end position="163"/>
    </location>
</feature>
<dbReference type="HOGENOM" id="CLU_019602_1_1_11"/>
<evidence type="ECO:0000313" key="12">
    <source>
        <dbReference type="Proteomes" id="UP000006640"/>
    </source>
</evidence>
<feature type="transmembrane region" description="Helical" evidence="8">
    <location>
        <begin position="31"/>
        <end position="55"/>
    </location>
</feature>
<accession>D6Y3N0</accession>
<feature type="transmembrane region" description="Helical" evidence="8">
    <location>
        <begin position="75"/>
        <end position="96"/>
    </location>
</feature>
<evidence type="ECO:0000256" key="6">
    <source>
        <dbReference type="ARBA" id="ARBA00022989"/>
    </source>
</evidence>
<dbReference type="InterPro" id="IPR000515">
    <property type="entry name" value="MetI-like"/>
</dbReference>
<keyword evidence="4 8" id="KW-0812">Transmembrane</keyword>
<keyword evidence="12" id="KW-1185">Reference proteome</keyword>
<dbReference type="Pfam" id="PF00528">
    <property type="entry name" value="BPD_transp_1"/>
    <property type="match status" value="1"/>
</dbReference>
<dbReference type="GO" id="GO:0022857">
    <property type="term" value="F:transmembrane transporter activity"/>
    <property type="evidence" value="ECO:0007669"/>
    <property type="project" value="InterPro"/>
</dbReference>
<evidence type="ECO:0000313" key="11">
    <source>
        <dbReference type="EMBL" id="ADG87059.1"/>
    </source>
</evidence>
<keyword evidence="3" id="KW-1003">Cell membrane</keyword>
<keyword evidence="6 8" id="KW-1133">Transmembrane helix</keyword>
<comment type="subcellular location">
    <subcellularLocation>
        <location evidence="1 8">Cell membrane</location>
        <topology evidence="1 8">Multi-pass membrane protein</topology>
    </subcellularLocation>
</comment>
<evidence type="ECO:0000256" key="8">
    <source>
        <dbReference type="RuleBase" id="RU363032"/>
    </source>
</evidence>